<evidence type="ECO:0000256" key="1">
    <source>
        <dbReference type="SAM" id="MobiDB-lite"/>
    </source>
</evidence>
<protein>
    <submittedName>
        <fullName evidence="2">Uncharacterized protein</fullName>
    </submittedName>
</protein>
<feature type="region of interest" description="Disordered" evidence="1">
    <location>
        <begin position="24"/>
        <end position="52"/>
    </location>
</feature>
<dbReference type="EMBL" id="BFEA01005800">
    <property type="protein sequence ID" value="GBG42078.1"/>
    <property type="molecule type" value="Genomic_DNA"/>
</dbReference>
<evidence type="ECO:0000313" key="2">
    <source>
        <dbReference type="EMBL" id="GBG42078.1"/>
    </source>
</evidence>
<dbReference type="Proteomes" id="UP000265515">
    <property type="component" value="Unassembled WGS sequence"/>
</dbReference>
<reference evidence="2 3" key="1">
    <citation type="journal article" date="2018" name="Cell">
        <title>The Chara Genome: Secondary Complexity and Implications for Plant Terrestrialization.</title>
        <authorList>
            <person name="Nishiyama T."/>
            <person name="Sakayama H."/>
            <person name="Vries J.D."/>
            <person name="Buschmann H."/>
            <person name="Saint-Marcoux D."/>
            <person name="Ullrich K.K."/>
            <person name="Haas F.B."/>
            <person name="Vanderstraeten L."/>
            <person name="Becker D."/>
            <person name="Lang D."/>
            <person name="Vosolsobe S."/>
            <person name="Rombauts S."/>
            <person name="Wilhelmsson P.K.I."/>
            <person name="Janitza P."/>
            <person name="Kern R."/>
            <person name="Heyl A."/>
            <person name="Rumpler F."/>
            <person name="Villalobos L.I.A.C."/>
            <person name="Clay J.M."/>
            <person name="Skokan R."/>
            <person name="Toyoda A."/>
            <person name="Suzuki Y."/>
            <person name="Kagoshima H."/>
            <person name="Schijlen E."/>
            <person name="Tajeshwar N."/>
            <person name="Catarino B."/>
            <person name="Hetherington A.J."/>
            <person name="Saltykova A."/>
            <person name="Bonnot C."/>
            <person name="Breuninger H."/>
            <person name="Symeonidi A."/>
            <person name="Radhakrishnan G.V."/>
            <person name="Van Nieuwerburgh F."/>
            <person name="Deforce D."/>
            <person name="Chang C."/>
            <person name="Karol K.G."/>
            <person name="Hedrich R."/>
            <person name="Ulvskov P."/>
            <person name="Glockner G."/>
            <person name="Delwiche C.F."/>
            <person name="Petrasek J."/>
            <person name="Van de Peer Y."/>
            <person name="Friml J."/>
            <person name="Beilby M."/>
            <person name="Dolan L."/>
            <person name="Kohara Y."/>
            <person name="Sugano S."/>
            <person name="Fujiyama A."/>
            <person name="Delaux P.-M."/>
            <person name="Quint M."/>
            <person name="TheiBen G."/>
            <person name="Hagemann M."/>
            <person name="Harholt J."/>
            <person name="Dunand C."/>
            <person name="Zachgo S."/>
            <person name="Langdale J."/>
            <person name="Maumus F."/>
            <person name="Straeten D.V.D."/>
            <person name="Gould S.B."/>
            <person name="Rensing S.A."/>
        </authorList>
    </citation>
    <scope>NUCLEOTIDE SEQUENCE [LARGE SCALE GENOMIC DNA]</scope>
    <source>
        <strain evidence="2 3">S276</strain>
    </source>
</reference>
<organism evidence="2 3">
    <name type="scientific">Chara braunii</name>
    <name type="common">Braun's stonewort</name>
    <dbReference type="NCBI Taxonomy" id="69332"/>
    <lineage>
        <taxon>Eukaryota</taxon>
        <taxon>Viridiplantae</taxon>
        <taxon>Streptophyta</taxon>
        <taxon>Charophyceae</taxon>
        <taxon>Charales</taxon>
        <taxon>Characeae</taxon>
        <taxon>Chara</taxon>
    </lineage>
</organism>
<evidence type="ECO:0000313" key="3">
    <source>
        <dbReference type="Proteomes" id="UP000265515"/>
    </source>
</evidence>
<gene>
    <name evidence="2" type="ORF">CBR_g83849</name>
</gene>
<name>A0A388JJV0_CHABU</name>
<accession>A0A388JJV0</accession>
<sequence>MPTARRERSVAMASASNAASTATVALERSAAKESAPVPSADRTPTAGPERSAAMASARCAALAAAVFQK</sequence>
<keyword evidence="3" id="KW-1185">Reference proteome</keyword>
<dbReference type="AlphaFoldDB" id="A0A388JJV0"/>
<dbReference type="Gramene" id="GBG42078">
    <property type="protein sequence ID" value="GBG42078"/>
    <property type="gene ID" value="CBR_g83849"/>
</dbReference>
<feature type="non-terminal residue" evidence="2">
    <location>
        <position position="69"/>
    </location>
</feature>
<proteinExistence type="predicted"/>
<comment type="caution">
    <text evidence="2">The sequence shown here is derived from an EMBL/GenBank/DDBJ whole genome shotgun (WGS) entry which is preliminary data.</text>
</comment>